<keyword evidence="2" id="KW-0812">Transmembrane</keyword>
<evidence type="ECO:0000256" key="2">
    <source>
        <dbReference type="SAM" id="Phobius"/>
    </source>
</evidence>
<comment type="caution">
    <text evidence="3">The sequence shown here is derived from an EMBL/GenBank/DDBJ whole genome shotgun (WGS) entry which is preliminary data.</text>
</comment>
<proteinExistence type="predicted"/>
<organism evidence="3 6">
    <name type="scientific">Bordetella genomosp. 1</name>
    <dbReference type="NCBI Taxonomy" id="1395607"/>
    <lineage>
        <taxon>Bacteria</taxon>
        <taxon>Pseudomonadati</taxon>
        <taxon>Pseudomonadota</taxon>
        <taxon>Betaproteobacteria</taxon>
        <taxon>Burkholderiales</taxon>
        <taxon>Alcaligenaceae</taxon>
        <taxon>Bordetella</taxon>
    </lineage>
</organism>
<accession>A0A261SG44</accession>
<sequence>MAQSGDVAALKRPGEVLLVGPWHAFARVSPTLLITDASAFRAALYPFVRDDTNRNQLLTMYRRIMCTGSTNWQQSPEQVVDHVAGMAQVGAVAAMLVPDAVSDGGNQVPDVPAAMLEAPPGPVSQWPLQARFAYVLRRALDFMAPALREEFAKLVSPEAIAAVVAALVVWAGSHAVGVGQVMDVILIAVGFALAGWAIFDAVGHLIDFITGTVGAKTHADLDKAAQALAAGAAALGAGVVIALLTRGAGRLARQAGGKRRAAQAEELGEGSGQRGGGLPPNRAALDPNEVRLSQNTVSNNRVDRLTGERYTYDDLVDSMRTKGWQGEPVDVVRMPDGKLTSMDNTRITAAREAGIDVQATMRDYNEPLTRVMQTERNWQQYDTWGEAISGRIGNQSGGFGKANPYGSYETPRITGRK</sequence>
<feature type="transmembrane region" description="Helical" evidence="2">
    <location>
        <begin position="184"/>
        <end position="206"/>
    </location>
</feature>
<feature type="compositionally biased region" description="Gly residues" evidence="1">
    <location>
        <begin position="269"/>
        <end position="278"/>
    </location>
</feature>
<keyword evidence="5" id="KW-1185">Reference proteome</keyword>
<dbReference type="InterPro" id="IPR036086">
    <property type="entry name" value="ParB/Sulfiredoxin_sf"/>
</dbReference>
<keyword evidence="2" id="KW-0472">Membrane</keyword>
<evidence type="ECO:0000313" key="5">
    <source>
        <dbReference type="Proteomes" id="UP000216354"/>
    </source>
</evidence>
<reference evidence="4 5" key="1">
    <citation type="submission" date="2017-05" db="EMBL/GenBank/DDBJ databases">
        <title>Complete and WGS of Bordetella genogroups.</title>
        <authorList>
            <person name="Spilker T."/>
            <person name="Lipuma J."/>
        </authorList>
    </citation>
    <scope>NUCLEOTIDE SEQUENCE [LARGE SCALE GENOMIC DNA]</scope>
    <source>
        <strain evidence="4 5">AU9795</strain>
    </source>
</reference>
<evidence type="ECO:0000313" key="4">
    <source>
        <dbReference type="EMBL" id="OZI63853.1"/>
    </source>
</evidence>
<evidence type="ECO:0000313" key="3">
    <source>
        <dbReference type="EMBL" id="OZI35313.1"/>
    </source>
</evidence>
<feature type="transmembrane region" description="Helical" evidence="2">
    <location>
        <begin position="159"/>
        <end position="177"/>
    </location>
</feature>
<feature type="transmembrane region" description="Helical" evidence="2">
    <location>
        <begin position="226"/>
        <end position="244"/>
    </location>
</feature>
<evidence type="ECO:0000256" key="1">
    <source>
        <dbReference type="SAM" id="MobiDB-lite"/>
    </source>
</evidence>
<name>A0A261SG44_9BORD</name>
<dbReference type="EMBL" id="NEVR01000003">
    <property type="protein sequence ID" value="OZI63853.1"/>
    <property type="molecule type" value="Genomic_DNA"/>
</dbReference>
<dbReference type="AlphaFoldDB" id="A0A261SG44"/>
<dbReference type="EMBL" id="NEVL01000003">
    <property type="protein sequence ID" value="OZI35313.1"/>
    <property type="molecule type" value="Genomic_DNA"/>
</dbReference>
<feature type="region of interest" description="Disordered" evidence="1">
    <location>
        <begin position="255"/>
        <end position="284"/>
    </location>
</feature>
<feature type="region of interest" description="Disordered" evidence="1">
    <location>
        <begin position="395"/>
        <end position="417"/>
    </location>
</feature>
<gene>
    <name evidence="4" type="ORF">CAL27_14740</name>
    <name evidence="3" type="ORF">CEG14_09430</name>
</gene>
<keyword evidence="2" id="KW-1133">Transmembrane helix</keyword>
<protein>
    <submittedName>
        <fullName evidence="3">Uncharacterized protein</fullName>
    </submittedName>
</protein>
<reference evidence="3 6" key="2">
    <citation type="submission" date="2017-05" db="EMBL/GenBank/DDBJ databases">
        <title>Complete and WGS of Bordetella genogroups.</title>
        <authorList>
            <person name="Spilker T."/>
            <person name="LiPuma J."/>
        </authorList>
    </citation>
    <scope>NUCLEOTIDE SEQUENCE [LARGE SCALE GENOMIC DNA]</scope>
    <source>
        <strain evidence="3 6">AU17610</strain>
    </source>
</reference>
<evidence type="ECO:0000313" key="6">
    <source>
        <dbReference type="Proteomes" id="UP000217005"/>
    </source>
</evidence>
<dbReference type="SUPFAM" id="SSF110849">
    <property type="entry name" value="ParB/Sulfiredoxin"/>
    <property type="match status" value="1"/>
</dbReference>
<dbReference type="Proteomes" id="UP000217005">
    <property type="component" value="Unassembled WGS sequence"/>
</dbReference>
<dbReference type="Proteomes" id="UP000216354">
    <property type="component" value="Unassembled WGS sequence"/>
</dbReference>